<evidence type="ECO:0000256" key="1">
    <source>
        <dbReference type="SAM" id="MobiDB-lite"/>
    </source>
</evidence>
<protein>
    <submittedName>
        <fullName evidence="2">Uncharacterized protein</fullName>
    </submittedName>
</protein>
<dbReference type="Proteomes" id="UP001281761">
    <property type="component" value="Unassembled WGS sequence"/>
</dbReference>
<evidence type="ECO:0000313" key="3">
    <source>
        <dbReference type="Proteomes" id="UP001281761"/>
    </source>
</evidence>
<evidence type="ECO:0000313" key="2">
    <source>
        <dbReference type="EMBL" id="KAK2942882.1"/>
    </source>
</evidence>
<feature type="compositionally biased region" description="Polar residues" evidence="1">
    <location>
        <begin position="16"/>
        <end position="26"/>
    </location>
</feature>
<feature type="region of interest" description="Disordered" evidence="1">
    <location>
        <begin position="131"/>
        <end position="157"/>
    </location>
</feature>
<organism evidence="2 3">
    <name type="scientific">Blattamonas nauphoetae</name>
    <dbReference type="NCBI Taxonomy" id="2049346"/>
    <lineage>
        <taxon>Eukaryota</taxon>
        <taxon>Metamonada</taxon>
        <taxon>Preaxostyla</taxon>
        <taxon>Oxymonadida</taxon>
        <taxon>Blattamonas</taxon>
    </lineage>
</organism>
<feature type="region of interest" description="Disordered" evidence="1">
    <location>
        <begin position="1"/>
        <end position="59"/>
    </location>
</feature>
<sequence length="341" mass="38015">MSSHRRGCCPKDFQAKTKTSPRTTTENIDDRTESPFEQTKDDPQHTTQHPLPNPFRAHNDDTVKWTAVDADGSGRDLCDPLSLAVWDRALSQVKKDGLDVKEGENMSKLHHFEHTATTFLHTLIHDRIQSEQNAKDALSKQGKSTTKHSKASSKPQITDYFTEAHSKDIEDAQILTVAVKRGHSLLSPVGRMVKEATLTKYGCGEKSSWLEDLLESERELGCLPIPFLQINSGIFWAMLDSETRSPVLVCGEKDRQELVSFLLNEMEEYAKLTLDPDIVSTYSVEESVKSVMVDGKPAFVFPSSMEFKSHPALATTQGTITTTLLHPQLVIFPPAPTLSHS</sequence>
<dbReference type="EMBL" id="JARBJD010000377">
    <property type="protein sequence ID" value="KAK2942882.1"/>
    <property type="molecule type" value="Genomic_DNA"/>
</dbReference>
<accession>A0ABQ9WVZ0</accession>
<reference evidence="2 3" key="1">
    <citation type="journal article" date="2022" name="bioRxiv">
        <title>Genomics of Preaxostyla Flagellates Illuminates Evolutionary Transitions and the Path Towards Mitochondrial Loss.</title>
        <authorList>
            <person name="Novak L.V.F."/>
            <person name="Treitli S.C."/>
            <person name="Pyrih J."/>
            <person name="Halakuc P."/>
            <person name="Pipaliya S.V."/>
            <person name="Vacek V."/>
            <person name="Brzon O."/>
            <person name="Soukal P."/>
            <person name="Eme L."/>
            <person name="Dacks J.B."/>
            <person name="Karnkowska A."/>
            <person name="Elias M."/>
            <person name="Hampl V."/>
        </authorList>
    </citation>
    <scope>NUCLEOTIDE SEQUENCE [LARGE SCALE GENOMIC DNA]</scope>
    <source>
        <strain evidence="2">NAU3</strain>
        <tissue evidence="2">Gut</tissue>
    </source>
</reference>
<gene>
    <name evidence="2" type="ORF">BLNAU_22211</name>
</gene>
<comment type="caution">
    <text evidence="2">The sequence shown here is derived from an EMBL/GenBank/DDBJ whole genome shotgun (WGS) entry which is preliminary data.</text>
</comment>
<feature type="compositionally biased region" description="Basic and acidic residues" evidence="1">
    <location>
        <begin position="28"/>
        <end position="44"/>
    </location>
</feature>
<proteinExistence type="predicted"/>
<keyword evidence="3" id="KW-1185">Reference proteome</keyword>
<name>A0ABQ9WVZ0_9EUKA</name>